<proteinExistence type="predicted"/>
<dbReference type="KEGG" id="mth:MTH_388"/>
<dbReference type="InterPro" id="IPR011317">
    <property type="entry name" value="Prd_NiFe_hyd_3_EhaE"/>
</dbReference>
<feature type="transmembrane region" description="Helical" evidence="1">
    <location>
        <begin position="9"/>
        <end position="31"/>
    </location>
</feature>
<sequence>MRNLLETQIWFYAGAALVVIGSIATVAGPGVRDPIVRILNTEIPAVGVSLIFLTYNHTLALLTFIAATTIMTLVLLRAVIRLEEMGVEL</sequence>
<dbReference type="PIRSF" id="PIRSF036535">
    <property type="entry name" value="EhaE"/>
    <property type="match status" value="1"/>
</dbReference>
<dbReference type="EMBL" id="AE000666">
    <property type="protein sequence ID" value="AAB84894.1"/>
    <property type="molecule type" value="Genomic_DNA"/>
</dbReference>
<keyword evidence="3" id="KW-1185">Reference proteome</keyword>
<evidence type="ECO:0000313" key="3">
    <source>
        <dbReference type="Proteomes" id="UP000005223"/>
    </source>
</evidence>
<gene>
    <name evidence="2" type="ordered locus">MTH_388</name>
</gene>
<protein>
    <recommendedName>
        <fullName evidence="4">DUF2107 family protein</fullName>
    </recommendedName>
</protein>
<evidence type="ECO:0000313" key="2">
    <source>
        <dbReference type="EMBL" id="AAB84894.1"/>
    </source>
</evidence>
<accession>O26488</accession>
<keyword evidence="1" id="KW-0812">Transmembrane</keyword>
<dbReference type="Pfam" id="PF09880">
    <property type="entry name" value="EhaE"/>
    <property type="match status" value="1"/>
</dbReference>
<name>O26488_METTH</name>
<reference evidence="2 3" key="1">
    <citation type="journal article" date="1997" name="J. Bacteriol.">
        <title>Complete genome sequence of Methanobacterium thermoautotrophicum deltaH: functional analysis and comparative genomics.</title>
        <authorList>
            <person name="Smith D.R."/>
            <person name="Doucette-Stamm L.A."/>
            <person name="Deloughery C."/>
            <person name="Lee H.-M."/>
            <person name="Dubois J."/>
            <person name="Aldredge T."/>
            <person name="Bashirzadeh R."/>
            <person name="Blakely D."/>
            <person name="Cook R."/>
            <person name="Gilbert K."/>
            <person name="Harrison D."/>
            <person name="Hoang L."/>
            <person name="Keagle P."/>
            <person name="Lumm W."/>
            <person name="Pothier B."/>
            <person name="Qiu D."/>
            <person name="Spadafora R."/>
            <person name="Vicare R."/>
            <person name="Wang Y."/>
            <person name="Wierzbowski J."/>
            <person name="Gibson R."/>
            <person name="Jiwani N."/>
            <person name="Caruso A."/>
            <person name="Bush D."/>
            <person name="Safer H."/>
            <person name="Patwell D."/>
            <person name="Prabhakar S."/>
            <person name="McDougall S."/>
            <person name="Shimer G."/>
            <person name="Goyal A."/>
            <person name="Pietrovski S."/>
            <person name="Church G.M."/>
            <person name="Daniels C.J."/>
            <person name="Mao J.-i."/>
            <person name="Rice P."/>
            <person name="Nolling J."/>
            <person name="Reeve J.N."/>
        </authorList>
    </citation>
    <scope>NUCLEOTIDE SEQUENCE [LARGE SCALE GENOMIC DNA]</scope>
    <source>
        <strain evidence="3">ATCC 29096 / DSM 1053 / JCM 10044 / NBRC 100330 / Delta H</strain>
    </source>
</reference>
<dbReference type="Proteomes" id="UP000005223">
    <property type="component" value="Chromosome"/>
</dbReference>
<organism evidence="2 3">
    <name type="scientific">Methanothermobacter thermautotrophicus (strain ATCC 29096 / DSM 1053 / JCM 10044 / NBRC 100330 / Delta H)</name>
    <name type="common">Methanobacterium thermoautotrophicum</name>
    <dbReference type="NCBI Taxonomy" id="187420"/>
    <lineage>
        <taxon>Archaea</taxon>
        <taxon>Methanobacteriati</taxon>
        <taxon>Methanobacteriota</taxon>
        <taxon>Methanomada group</taxon>
        <taxon>Methanobacteria</taxon>
        <taxon>Methanobacteriales</taxon>
        <taxon>Methanobacteriaceae</taxon>
        <taxon>Methanothermobacter</taxon>
    </lineage>
</organism>
<evidence type="ECO:0008006" key="4">
    <source>
        <dbReference type="Google" id="ProtNLM"/>
    </source>
</evidence>
<keyword evidence="1" id="KW-0472">Membrane</keyword>
<feature type="transmembrane region" description="Helical" evidence="1">
    <location>
        <begin position="59"/>
        <end position="80"/>
    </location>
</feature>
<dbReference type="AlphaFoldDB" id="O26488"/>
<evidence type="ECO:0000256" key="1">
    <source>
        <dbReference type="SAM" id="Phobius"/>
    </source>
</evidence>
<dbReference type="HOGENOM" id="CLU_191930_0_0_2"/>
<dbReference type="EnsemblBacteria" id="AAB84894">
    <property type="protein sequence ID" value="AAB84894"/>
    <property type="gene ID" value="MTH_388"/>
</dbReference>
<dbReference type="PaxDb" id="187420-MTH_388"/>
<dbReference type="InParanoid" id="O26488"/>
<dbReference type="STRING" id="187420.MTH_388"/>
<keyword evidence="1" id="KW-1133">Transmembrane helix</keyword>
<dbReference type="PIR" id="C69150">
    <property type="entry name" value="C69150"/>
</dbReference>
<dbReference type="PATRIC" id="fig|187420.15.peg.357"/>